<dbReference type="InterPro" id="IPR000999">
    <property type="entry name" value="RNase_III_dom"/>
</dbReference>
<dbReference type="GO" id="GO:0034475">
    <property type="term" value="P:U4 snRNA 3'-end processing"/>
    <property type="evidence" value="ECO:0007669"/>
    <property type="project" value="TreeGrafter"/>
</dbReference>
<dbReference type="GO" id="GO:0006364">
    <property type="term" value="P:rRNA processing"/>
    <property type="evidence" value="ECO:0007669"/>
    <property type="project" value="TreeGrafter"/>
</dbReference>
<dbReference type="Gene3D" id="3.30.160.20">
    <property type="match status" value="1"/>
</dbReference>
<keyword evidence="5" id="KW-1185">Reference proteome</keyword>
<dbReference type="OrthoDB" id="2392202at2759"/>
<dbReference type="EMBL" id="LFZN01000179">
    <property type="protein sequence ID" value="KXS96296.1"/>
    <property type="molecule type" value="Genomic_DNA"/>
</dbReference>
<feature type="compositionally biased region" description="Polar residues" evidence="2">
    <location>
        <begin position="125"/>
        <end position="138"/>
    </location>
</feature>
<dbReference type="Proteomes" id="UP000070133">
    <property type="component" value="Unassembled WGS sequence"/>
</dbReference>
<evidence type="ECO:0000256" key="2">
    <source>
        <dbReference type="SAM" id="MobiDB-lite"/>
    </source>
</evidence>
<dbReference type="GO" id="GO:0006369">
    <property type="term" value="P:termination of RNA polymerase II transcription"/>
    <property type="evidence" value="ECO:0007669"/>
    <property type="project" value="TreeGrafter"/>
</dbReference>
<sequence>MFACEVDVVGVGGAKTGVRASATFEPASLLSLDHAPKAISLLISSLSPAATTYTHSTASYSIHSAEESCTTMSKRHYENGGGPPTKRPREDYSYSRRDHFDDRRGRSDRYDDQRDSRRDDRREPSSYSVKSPHISSLEKQGPPPQDPYLPNPLPPRPELPTEWADAPFRHKSTAHDPSQMTYDRLEFIGDANIEKFATDLIFEKYPQLQVGEMSQLREQLVKNETLAGYSRAYVLEKKIKASDKNSMQKDSQGRGNKGWTKVIADVFEAYIAAIILSNSNKRAGEDIAEAWLRELWTPRIEALMQSNKVYASRMHSAPAPTSLSSPAKEAGTMPYDEKAKVILQQRVYRSAQQVKLEYVDAHMVELKGEKLGQNEWTRNLYVIAPKYGYDREYLATGKGRNKAEADNWAAGAAMLDKKDLIDDLECRVKADVEQHRRRKQEEASMKSEASSEAF</sequence>
<dbReference type="SUPFAM" id="SSF69065">
    <property type="entry name" value="RNase III domain-like"/>
    <property type="match status" value="1"/>
</dbReference>
<feature type="region of interest" description="Disordered" evidence="2">
    <location>
        <begin position="71"/>
        <end position="163"/>
    </location>
</feature>
<evidence type="ECO:0000259" key="3">
    <source>
        <dbReference type="PROSITE" id="PS50142"/>
    </source>
</evidence>
<evidence type="ECO:0000313" key="5">
    <source>
        <dbReference type="Proteomes" id="UP000070133"/>
    </source>
</evidence>
<dbReference type="GO" id="GO:0005654">
    <property type="term" value="C:nucleoplasm"/>
    <property type="evidence" value="ECO:0007669"/>
    <property type="project" value="TreeGrafter"/>
</dbReference>
<dbReference type="CDD" id="cd00593">
    <property type="entry name" value="RIBOc"/>
    <property type="match status" value="1"/>
</dbReference>
<gene>
    <name evidence="4" type="ORF">AC578_7473</name>
</gene>
<feature type="compositionally biased region" description="Basic and acidic residues" evidence="2">
    <location>
        <begin position="87"/>
        <end position="124"/>
    </location>
</feature>
<dbReference type="InterPro" id="IPR036389">
    <property type="entry name" value="RNase_III_sf"/>
</dbReference>
<feature type="domain" description="RNase III" evidence="3">
    <location>
        <begin position="168"/>
        <end position="279"/>
    </location>
</feature>
<reference evidence="4 5" key="1">
    <citation type="submission" date="2015-07" db="EMBL/GenBank/DDBJ databases">
        <title>Comparative genomics of the Sigatoka disease complex on banana suggests a link between parallel evolutionary changes in Pseudocercospora fijiensis and Pseudocercospora eumusae and increased virulence on the banana host.</title>
        <authorList>
            <person name="Chang T.-C."/>
            <person name="Salvucci A."/>
            <person name="Crous P.W."/>
            <person name="Stergiopoulos I."/>
        </authorList>
    </citation>
    <scope>NUCLEOTIDE SEQUENCE [LARGE SCALE GENOMIC DNA]</scope>
    <source>
        <strain evidence="4 5">CBS 114824</strain>
    </source>
</reference>
<dbReference type="SMART" id="SM00535">
    <property type="entry name" value="RIBOc"/>
    <property type="match status" value="1"/>
</dbReference>
<evidence type="ECO:0000313" key="4">
    <source>
        <dbReference type="EMBL" id="KXS96296.1"/>
    </source>
</evidence>
<protein>
    <recommendedName>
        <fullName evidence="3">RNase III domain-containing protein</fullName>
    </recommendedName>
</protein>
<feature type="compositionally biased region" description="Pro residues" evidence="2">
    <location>
        <begin position="141"/>
        <end position="158"/>
    </location>
</feature>
<organism evidence="4 5">
    <name type="scientific">Pseudocercospora eumusae</name>
    <dbReference type="NCBI Taxonomy" id="321146"/>
    <lineage>
        <taxon>Eukaryota</taxon>
        <taxon>Fungi</taxon>
        <taxon>Dikarya</taxon>
        <taxon>Ascomycota</taxon>
        <taxon>Pezizomycotina</taxon>
        <taxon>Dothideomycetes</taxon>
        <taxon>Dothideomycetidae</taxon>
        <taxon>Mycosphaerellales</taxon>
        <taxon>Mycosphaerellaceae</taxon>
        <taxon>Pseudocercospora</taxon>
    </lineage>
</organism>
<comment type="caution">
    <text evidence="4">The sequence shown here is derived from an EMBL/GenBank/DDBJ whole genome shotgun (WGS) entry which is preliminary data.</text>
</comment>
<dbReference type="PANTHER" id="PTHR11207">
    <property type="entry name" value="RIBONUCLEASE III"/>
    <property type="match status" value="1"/>
</dbReference>
<dbReference type="STRING" id="321146.A0A139H1F6"/>
<name>A0A139H1F6_9PEZI</name>
<feature type="region of interest" description="Disordered" evidence="2">
    <location>
        <begin position="434"/>
        <end position="454"/>
    </location>
</feature>
<dbReference type="Pfam" id="PF00636">
    <property type="entry name" value="Ribonuclease_3"/>
    <property type="match status" value="1"/>
</dbReference>
<keyword evidence="1" id="KW-0694">RNA-binding</keyword>
<dbReference type="PANTHER" id="PTHR11207:SF0">
    <property type="entry name" value="RIBONUCLEASE 3"/>
    <property type="match status" value="1"/>
</dbReference>
<dbReference type="Gene3D" id="1.10.1520.10">
    <property type="entry name" value="Ribonuclease III domain"/>
    <property type="match status" value="1"/>
</dbReference>
<dbReference type="PROSITE" id="PS50142">
    <property type="entry name" value="RNASE_3_2"/>
    <property type="match status" value="1"/>
</dbReference>
<dbReference type="AlphaFoldDB" id="A0A139H1F6"/>
<accession>A0A139H1F6</accession>
<feature type="compositionally biased region" description="Basic and acidic residues" evidence="2">
    <location>
        <begin position="434"/>
        <end position="445"/>
    </location>
</feature>
<dbReference type="GO" id="GO:0003723">
    <property type="term" value="F:RNA binding"/>
    <property type="evidence" value="ECO:0007669"/>
    <property type="project" value="UniProtKB-KW"/>
</dbReference>
<proteinExistence type="predicted"/>
<dbReference type="GO" id="GO:0004525">
    <property type="term" value="F:ribonuclease III activity"/>
    <property type="evidence" value="ECO:0007669"/>
    <property type="project" value="InterPro"/>
</dbReference>
<evidence type="ECO:0000256" key="1">
    <source>
        <dbReference type="ARBA" id="ARBA00022884"/>
    </source>
</evidence>